<evidence type="ECO:0000256" key="2">
    <source>
        <dbReference type="ARBA" id="ARBA00022481"/>
    </source>
</evidence>
<sequence>MTQKQQGGFTLIELMIVIAIIGILAAVALPAYQDYTQRARASEMLLAASSGKTCVTEKAQIGSDPDGCDANAKATQFASAFTVSDAGLISVSGQSELAGLTITLTPQKAANTAAAKADFSGAGFALYGWKCEGSVTGAAKTSWLPSSCEAAAATPSP</sequence>
<dbReference type="AlphaFoldDB" id="A0AAD0W3C2"/>
<evidence type="ECO:0000256" key="4">
    <source>
        <dbReference type="SAM" id="Phobius"/>
    </source>
</evidence>
<evidence type="ECO:0000256" key="1">
    <source>
        <dbReference type="ARBA" id="ARBA00005233"/>
    </source>
</evidence>
<proteinExistence type="inferred from homology"/>
<evidence type="ECO:0000256" key="3">
    <source>
        <dbReference type="RuleBase" id="RU000389"/>
    </source>
</evidence>
<reference evidence="5 6" key="1">
    <citation type="submission" date="2018-08" db="EMBL/GenBank/DDBJ databases">
        <title>Whole Genome Sequences of Two Pseudoalteromonas piscicida Strains, DE1-A and DE2-A, which Exhibit Strong Antibacterial Activity against Vibrio vulnificus.</title>
        <authorList>
            <person name="Richards G.P."/>
            <person name="Needleman D.S."/>
            <person name="Watson M.A."/>
            <person name="Polson S.W."/>
        </authorList>
    </citation>
    <scope>NUCLEOTIDE SEQUENCE [LARGE SCALE GENOMIC DNA]</scope>
    <source>
        <strain evidence="5 6">DE2-A</strain>
    </source>
</reference>
<keyword evidence="3" id="KW-0281">Fimbrium</keyword>
<dbReference type="RefSeq" id="WP_088531396.1">
    <property type="nucleotide sequence ID" value="NZ_CP021646.1"/>
</dbReference>
<dbReference type="InterPro" id="IPR012902">
    <property type="entry name" value="N_methyl_site"/>
</dbReference>
<name>A0AAD0W3C2_PSEO7</name>
<dbReference type="KEGG" id="ppis:B1L02_13175"/>
<feature type="transmembrane region" description="Helical" evidence="4">
    <location>
        <begin position="12"/>
        <end position="32"/>
    </location>
</feature>
<dbReference type="SUPFAM" id="SSF54523">
    <property type="entry name" value="Pili subunits"/>
    <property type="match status" value="1"/>
</dbReference>
<gene>
    <name evidence="5" type="ORF">D0511_04550</name>
</gene>
<dbReference type="PROSITE" id="PS00409">
    <property type="entry name" value="PROKAR_NTER_METHYL"/>
    <property type="match status" value="1"/>
</dbReference>
<comment type="similarity">
    <text evidence="1 3">Belongs to the N-Me-Phe pilin family.</text>
</comment>
<keyword evidence="4" id="KW-0472">Membrane</keyword>
<dbReference type="Pfam" id="PF00114">
    <property type="entry name" value="Pilin"/>
    <property type="match status" value="1"/>
</dbReference>
<evidence type="ECO:0000313" key="5">
    <source>
        <dbReference type="EMBL" id="AXR01417.1"/>
    </source>
</evidence>
<dbReference type="InterPro" id="IPR045584">
    <property type="entry name" value="Pilin-like"/>
</dbReference>
<dbReference type="Pfam" id="PF07963">
    <property type="entry name" value="N_methyl"/>
    <property type="match status" value="1"/>
</dbReference>
<keyword evidence="4" id="KW-0812">Transmembrane</keyword>
<keyword evidence="2" id="KW-0488">Methylation</keyword>
<dbReference type="EMBL" id="CP031761">
    <property type="protein sequence ID" value="AXR01417.1"/>
    <property type="molecule type" value="Genomic_DNA"/>
</dbReference>
<dbReference type="InterPro" id="IPR001082">
    <property type="entry name" value="Pilin"/>
</dbReference>
<organism evidence="5 6">
    <name type="scientific">Pseudoalteromonas piscicida</name>
    <dbReference type="NCBI Taxonomy" id="43662"/>
    <lineage>
        <taxon>Bacteria</taxon>
        <taxon>Pseudomonadati</taxon>
        <taxon>Pseudomonadota</taxon>
        <taxon>Gammaproteobacteria</taxon>
        <taxon>Alteromonadales</taxon>
        <taxon>Pseudoalteromonadaceae</taxon>
        <taxon>Pseudoalteromonas</taxon>
    </lineage>
</organism>
<dbReference type="GO" id="GO:0009289">
    <property type="term" value="C:pilus"/>
    <property type="evidence" value="ECO:0007669"/>
    <property type="project" value="InterPro"/>
</dbReference>
<dbReference type="Gene3D" id="3.30.700.10">
    <property type="entry name" value="Glycoprotein, Type 4 Pilin"/>
    <property type="match status" value="1"/>
</dbReference>
<protein>
    <submittedName>
        <fullName evidence="5">Prepilin-type N-terminal cleavage/methylation domain-containing protein</fullName>
    </submittedName>
</protein>
<evidence type="ECO:0000313" key="6">
    <source>
        <dbReference type="Proteomes" id="UP000258102"/>
    </source>
</evidence>
<dbReference type="PANTHER" id="PTHR30093:SF34">
    <property type="entry name" value="PREPILIN PEPTIDASE-DEPENDENT PROTEIN D"/>
    <property type="match status" value="1"/>
</dbReference>
<accession>A0AAD0W3C2</accession>
<dbReference type="NCBIfam" id="TIGR02532">
    <property type="entry name" value="IV_pilin_GFxxxE"/>
    <property type="match status" value="1"/>
</dbReference>
<dbReference type="PANTHER" id="PTHR30093">
    <property type="entry name" value="GENERAL SECRETION PATHWAY PROTEIN G"/>
    <property type="match status" value="1"/>
</dbReference>
<dbReference type="GO" id="GO:0007155">
    <property type="term" value="P:cell adhesion"/>
    <property type="evidence" value="ECO:0007669"/>
    <property type="project" value="InterPro"/>
</dbReference>
<keyword evidence="4" id="KW-1133">Transmembrane helix</keyword>
<dbReference type="Proteomes" id="UP000258102">
    <property type="component" value="Chromosome 1"/>
</dbReference>